<proteinExistence type="predicted"/>
<reference evidence="1" key="1">
    <citation type="submission" date="2014-11" db="EMBL/GenBank/DDBJ databases">
        <authorList>
            <person name="Amaro Gonzalez C."/>
        </authorList>
    </citation>
    <scope>NUCLEOTIDE SEQUENCE</scope>
</reference>
<organism evidence="1">
    <name type="scientific">Anguilla anguilla</name>
    <name type="common">European freshwater eel</name>
    <name type="synonym">Muraena anguilla</name>
    <dbReference type="NCBI Taxonomy" id="7936"/>
    <lineage>
        <taxon>Eukaryota</taxon>
        <taxon>Metazoa</taxon>
        <taxon>Chordata</taxon>
        <taxon>Craniata</taxon>
        <taxon>Vertebrata</taxon>
        <taxon>Euteleostomi</taxon>
        <taxon>Actinopterygii</taxon>
        <taxon>Neopterygii</taxon>
        <taxon>Teleostei</taxon>
        <taxon>Anguilliformes</taxon>
        <taxon>Anguillidae</taxon>
        <taxon>Anguilla</taxon>
    </lineage>
</organism>
<name>A0A0E9UM88_ANGAN</name>
<reference evidence="1" key="2">
    <citation type="journal article" date="2015" name="Fish Shellfish Immunol.">
        <title>Early steps in the European eel (Anguilla anguilla)-Vibrio vulnificus interaction in the gills: Role of the RtxA13 toxin.</title>
        <authorList>
            <person name="Callol A."/>
            <person name="Pajuelo D."/>
            <person name="Ebbesson L."/>
            <person name="Teles M."/>
            <person name="MacKenzie S."/>
            <person name="Amaro C."/>
        </authorList>
    </citation>
    <scope>NUCLEOTIDE SEQUENCE</scope>
</reference>
<accession>A0A0E9UM88</accession>
<sequence>MLYSHRGSHSVTLGIPLMSIFISVTECLK</sequence>
<dbReference type="EMBL" id="GBXM01042489">
    <property type="protein sequence ID" value="JAH66088.1"/>
    <property type="molecule type" value="Transcribed_RNA"/>
</dbReference>
<evidence type="ECO:0000313" key="1">
    <source>
        <dbReference type="EMBL" id="JAH66088.1"/>
    </source>
</evidence>
<protein>
    <submittedName>
        <fullName evidence="1">Uncharacterized protein</fullName>
    </submittedName>
</protein>
<dbReference type="AlphaFoldDB" id="A0A0E9UM88"/>